<accession>A0ABR4U0Q1</accession>
<name>A0ABR4U0Q1_9FLAO</name>
<comment type="caution">
    <text evidence="1">The sequence shown here is derived from an EMBL/GenBank/DDBJ whole genome shotgun (WGS) entry which is preliminary data.</text>
</comment>
<gene>
    <name evidence="1" type="ORF">HY04_00595</name>
</gene>
<organism evidence="1 2">
    <name type="scientific">Kaistella antarctica</name>
    <dbReference type="NCBI Taxonomy" id="266748"/>
    <lineage>
        <taxon>Bacteria</taxon>
        <taxon>Pseudomonadati</taxon>
        <taxon>Bacteroidota</taxon>
        <taxon>Flavobacteriia</taxon>
        <taxon>Flavobacteriales</taxon>
        <taxon>Weeksellaceae</taxon>
        <taxon>Chryseobacterium group</taxon>
        <taxon>Kaistella</taxon>
    </lineage>
</organism>
<dbReference type="EMBL" id="JPEP01000001">
    <property type="protein sequence ID" value="KEY19763.1"/>
    <property type="molecule type" value="Genomic_DNA"/>
</dbReference>
<keyword evidence="2" id="KW-1185">Reference proteome</keyword>
<evidence type="ECO:0000313" key="2">
    <source>
        <dbReference type="Proteomes" id="UP000028349"/>
    </source>
</evidence>
<proteinExistence type="predicted"/>
<protein>
    <recommendedName>
        <fullName evidence="3">Outer membrane protein beta-barrel domain-containing protein</fullName>
    </recommendedName>
</protein>
<dbReference type="Proteomes" id="UP000028349">
    <property type="component" value="Unassembled WGS sequence"/>
</dbReference>
<reference evidence="1 2" key="1">
    <citation type="submission" date="2014-07" db="EMBL/GenBank/DDBJ databases">
        <authorList>
            <person name="Pisani N.G."/>
            <person name="Newman J.D."/>
        </authorList>
    </citation>
    <scope>NUCLEOTIDE SEQUENCE [LARGE SCALE GENOMIC DNA]</scope>
    <source>
        <strain evidence="1 2">LMG 24720</strain>
    </source>
</reference>
<dbReference type="SUPFAM" id="SSF56935">
    <property type="entry name" value="Porins"/>
    <property type="match status" value="1"/>
</dbReference>
<sequence length="203" mass="22863">MKILISSVVMKKLYFIFVLISSFAFSQTKLEKRPIQGFYFSPELSAGFNLSNIIQGNRDRDNNPNNPPTNYPNDFSYGFSAVAGYHLIPNLSLGGGLKYSYTTNNFHILYGIIQPKILFNVDDGEPIFIDLTYGFQLNKSVVDNADLYGLKVGKLISHRKRLSQQAGFYLEGQQLGNTGVTFVGLFYGLTIFSNKNYNEYGKD</sequence>
<evidence type="ECO:0000313" key="1">
    <source>
        <dbReference type="EMBL" id="KEY19763.1"/>
    </source>
</evidence>
<evidence type="ECO:0008006" key="3">
    <source>
        <dbReference type="Google" id="ProtNLM"/>
    </source>
</evidence>